<dbReference type="GO" id="GO:0071203">
    <property type="term" value="C:WASH complex"/>
    <property type="evidence" value="ECO:0007669"/>
    <property type="project" value="InterPro"/>
</dbReference>
<evidence type="ECO:0000259" key="2">
    <source>
        <dbReference type="PROSITE" id="PS51232"/>
    </source>
</evidence>
<organism evidence="4 5">
    <name type="scientific">Albugo candida</name>
    <dbReference type="NCBI Taxonomy" id="65357"/>
    <lineage>
        <taxon>Eukaryota</taxon>
        <taxon>Sar</taxon>
        <taxon>Stramenopiles</taxon>
        <taxon>Oomycota</taxon>
        <taxon>Peronosporomycetes</taxon>
        <taxon>Albuginales</taxon>
        <taxon>Albuginaceae</taxon>
        <taxon>Albugo</taxon>
    </lineage>
</organism>
<evidence type="ECO:0000313" key="4">
    <source>
        <dbReference type="EMBL" id="CCI42875.1"/>
    </source>
</evidence>
<accession>A0A024G8M9</accession>
<dbReference type="PANTHER" id="PTHR46345">
    <property type="entry name" value="INVERTED FORMIN-2"/>
    <property type="match status" value="1"/>
</dbReference>
<feature type="compositionally biased region" description="Polar residues" evidence="1">
    <location>
        <begin position="1269"/>
        <end position="1279"/>
    </location>
</feature>
<keyword evidence="5" id="KW-1185">Reference proteome</keyword>
<reference evidence="4 5" key="1">
    <citation type="submission" date="2012-05" db="EMBL/GenBank/DDBJ databases">
        <title>Recombination and specialization in a pathogen metapopulation.</title>
        <authorList>
            <person name="Gardiner A."/>
            <person name="Kemen E."/>
            <person name="Schultz-Larsen T."/>
            <person name="MacLean D."/>
            <person name="Van Oosterhout C."/>
            <person name="Jones J.D.G."/>
        </authorList>
    </citation>
    <scope>NUCLEOTIDE SEQUENCE [LARGE SCALE GENOMIC DNA]</scope>
    <source>
        <strain evidence="4 5">Ac Nc2</strain>
    </source>
</reference>
<name>A0A024G8M9_9STRA</name>
<dbReference type="GO" id="GO:0003779">
    <property type="term" value="F:actin binding"/>
    <property type="evidence" value="ECO:0007669"/>
    <property type="project" value="InterPro"/>
</dbReference>
<dbReference type="SMART" id="SM00498">
    <property type="entry name" value="FH2"/>
    <property type="match status" value="1"/>
</dbReference>
<dbReference type="InterPro" id="IPR011989">
    <property type="entry name" value="ARM-like"/>
</dbReference>
<dbReference type="InterPro" id="IPR015425">
    <property type="entry name" value="FH2_Formin"/>
</dbReference>
<dbReference type="EMBL" id="CAIX01000040">
    <property type="protein sequence ID" value="CCI42875.1"/>
    <property type="molecule type" value="Genomic_DNA"/>
</dbReference>
<dbReference type="Pfam" id="PF06371">
    <property type="entry name" value="Drf_GBD"/>
    <property type="match status" value="1"/>
</dbReference>
<dbReference type="Pfam" id="PF10152">
    <property type="entry name" value="CCDC53"/>
    <property type="match status" value="5"/>
</dbReference>
<dbReference type="InParanoid" id="A0A024G8M9"/>
<dbReference type="STRING" id="65357.A0A024G8M9"/>
<dbReference type="PROSITE" id="PS51232">
    <property type="entry name" value="GBD_FH3"/>
    <property type="match status" value="1"/>
</dbReference>
<dbReference type="PANTHER" id="PTHR46345:SF8">
    <property type="entry name" value="FORMIN 3, ISOFORM B"/>
    <property type="match status" value="1"/>
</dbReference>
<sequence>MWRRRSSLNTNPNPREKESTRASLSALPSSLSFGLHTSSRRRSIYSNDPRVTKERPLIFTIDVPTSGPLGIDLQARHVEKGKPQRGAIVRGFRLLDGTTKGYVESSGRVKIGDILQMMHELHLDDLPFEQIINYAMQMQKDPSVWPLRLEFRRNPPNFSANQESHSKSRISDFFSLNPAQDSNFNEKLQYFRGFFANRIPTSNSAKIKERPPMPKEETVNEMYRDLLIKRRVPDDVMDELVRIEPIDNKWNIVWCAQQHENDEDKPQLNIAEAARMAESLVELKWDSKGVKELEQLVIKISTNSIEWAGSFLDHFGLDYLTMKLPDPSPYSIEINKFDKAVNFCKVLLRVLRSLTHFTTGIEALISIPGLVKKVALCFHTDDVELKKQTLQFLGIICYNSAAGHGAVIEAFDHYQEAKGEAIRFSCLRDALKSARYSLAFKEDVLSFINIIVNKAIRLEDRLAIRGDFMALKMAGYFEQVRAKSVAVQRQTNHRRNSCESVMEGCRTPQEHLHSASVPRTPAIMTPPAIKVESGFGPVAKDVVVSPGHVTPVTTGGSSQSVGHGVGTPREENHSNGARGSIVSDSNGETTNSDNSVEQLRSQLDNMEKQIEVFEAFMEDDRKDTIYETTDLSSHQSIFDRLMQSAASDNELQEYFLSILQQLLFYPADRIIGKEMWALSERLIRQVSLLAPVEEVREFKMSYDDRKLVLQLRDRYTEFLEKYTSENPSIEYHPGPIILLSNKELYHDYEEESLIDGEEGETDSDHSSSQQRDENMQVAAEDHPDLAKYFKLLKLGMARSHVEMQMRVDGVQSFESEILETPDRLVSFKTTETQNEMAKTHVSMESIACGNHVKAKDHPKYAKYLKLLAFGMPQEHVAQKAEAEGVDSTILQTPDAMVDSDGKIVVIDKAGSDNAFMKEVPEIAKYAKLLKTGMPLDQARATAEAEGLNPAFLNSPDIEQPDVSSDSSKNAFRLAKNYEHYAKYFDMIQNGTPMDEIVAEMKRNDLDPNILTCPNACVDVKGNRVDGNKKGIQVCEHEKYAKYFKLLKLGMPKEQIKMKAFADGVNGDFLDSPETRLDETGNPVDEIKHNRDTSSSVPPSSNLTVKGHVKYAKFFKLLRMGMPMEQVKLKMSAEGFDAEILTSPEAPVDADGNIIGAIVPDTTAHRARDHPEYAKYFKLQKMGMPRQQLELRMAAEGLDAKYLDLPDEIVTTKAPALRKKSPSPTKTPIKTKPKLRNLYWETLSNECTAGTIWDKLQPISSKNGDMKKTPSPSDKSSQSENIAHYIDKLTTLFVNEPPPKKALRKTTSRRRAPTRIALIDVKRANNIGIMLARFRLPYDRIREAVLQVDKEVLYAERVAALLQFAPNETELTAIKAYKGDPKLLGDAEQYFFEMQNVPRLKTRLQAIHATWQFDSYTEDQRKLMETVCTACQEVKACADLGQIFEIILSLGNRLNDGTARGGAKAFRLDTLLKLGQVKASDNSITLLNYTASILRLKDPSIIHFDEKLKSVEAASRLTMQMLNAGDAVIHKAAKLIVSELQQHAKLPDISENDGFQAIIGPFAEHADRISQELRQSLDEMKQMFEETVRFFGEDPTSSDCGPNSFFSVITSFAKLLQSADRDNERKRIAEERRVRREEATRKRMEELHRRKQARIDEADVVAHLKDDEEQHLVSLKEGDVEEIMKRIRQKRVAEKREEILAKSFDSFSSSEAVEPHFEST</sequence>
<dbReference type="InterPro" id="IPR016024">
    <property type="entry name" value="ARM-type_fold"/>
</dbReference>
<dbReference type="Gene3D" id="1.25.10.10">
    <property type="entry name" value="Leucine-rich Repeat Variant"/>
    <property type="match status" value="1"/>
</dbReference>
<dbReference type="Pfam" id="PF06367">
    <property type="entry name" value="Drf_FH3"/>
    <property type="match status" value="2"/>
</dbReference>
<dbReference type="SUPFAM" id="SSF101447">
    <property type="entry name" value="Formin homology 2 domain (FH2 domain)"/>
    <property type="match status" value="1"/>
</dbReference>
<dbReference type="OrthoDB" id="1668162at2759"/>
<comment type="caution">
    <text evidence="4">The sequence shown here is derived from an EMBL/GenBank/DDBJ whole genome shotgun (WGS) entry which is preliminary data.</text>
</comment>
<dbReference type="SUPFAM" id="SSF48371">
    <property type="entry name" value="ARM repeat"/>
    <property type="match status" value="1"/>
</dbReference>
<evidence type="ECO:0008006" key="6">
    <source>
        <dbReference type="Google" id="ProtNLM"/>
    </source>
</evidence>
<feature type="region of interest" description="Disordered" evidence="1">
    <location>
        <begin position="1071"/>
        <end position="1100"/>
    </location>
</feature>
<dbReference type="InterPro" id="IPR019309">
    <property type="entry name" value="WASHC3"/>
</dbReference>
<gene>
    <name evidence="4" type="ORF">BN9_036590</name>
</gene>
<feature type="region of interest" description="Disordered" evidence="1">
    <location>
        <begin position="547"/>
        <end position="596"/>
    </location>
</feature>
<dbReference type="Proteomes" id="UP000053237">
    <property type="component" value="Unassembled WGS sequence"/>
</dbReference>
<feature type="compositionally biased region" description="Basic and acidic residues" evidence="1">
    <location>
        <begin position="1072"/>
        <end position="1091"/>
    </location>
</feature>
<dbReference type="InterPro" id="IPR010473">
    <property type="entry name" value="GTPase-bd"/>
</dbReference>
<feature type="region of interest" description="Disordered" evidence="1">
    <location>
        <begin position="1257"/>
        <end position="1279"/>
    </location>
</feature>
<dbReference type="GO" id="GO:0031267">
    <property type="term" value="F:small GTPase binding"/>
    <property type="evidence" value="ECO:0007669"/>
    <property type="project" value="InterPro"/>
</dbReference>
<feature type="compositionally biased region" description="Polar residues" evidence="1">
    <location>
        <begin position="574"/>
        <end position="596"/>
    </location>
</feature>
<dbReference type="SMART" id="SM01140">
    <property type="entry name" value="Drf_GBD"/>
    <property type="match status" value="1"/>
</dbReference>
<feature type="compositionally biased region" description="Low complexity" evidence="1">
    <location>
        <begin position="549"/>
        <end position="562"/>
    </location>
</feature>
<evidence type="ECO:0000256" key="1">
    <source>
        <dbReference type="SAM" id="MobiDB-lite"/>
    </source>
</evidence>
<dbReference type="Gene3D" id="1.10.238.150">
    <property type="entry name" value="Formin, FH3 diaphanous domain"/>
    <property type="match status" value="1"/>
</dbReference>
<dbReference type="PROSITE" id="PS51444">
    <property type="entry name" value="FH2"/>
    <property type="match status" value="1"/>
</dbReference>
<dbReference type="GO" id="GO:0030036">
    <property type="term" value="P:actin cytoskeleton organization"/>
    <property type="evidence" value="ECO:0007669"/>
    <property type="project" value="InterPro"/>
</dbReference>
<evidence type="ECO:0000259" key="3">
    <source>
        <dbReference type="PROSITE" id="PS51444"/>
    </source>
</evidence>
<evidence type="ECO:0000313" key="5">
    <source>
        <dbReference type="Proteomes" id="UP000053237"/>
    </source>
</evidence>
<protein>
    <recommendedName>
        <fullName evidence="6">FH2 domain-containing protein</fullName>
    </recommendedName>
</protein>
<dbReference type="Gene3D" id="1.20.58.2220">
    <property type="entry name" value="Formin, FH2 domain"/>
    <property type="match status" value="1"/>
</dbReference>
<dbReference type="InterPro" id="IPR010472">
    <property type="entry name" value="FH3_dom"/>
</dbReference>
<feature type="domain" description="GBD/FH3" evidence="2">
    <location>
        <begin position="211"/>
        <end position="694"/>
    </location>
</feature>
<dbReference type="Pfam" id="PF02181">
    <property type="entry name" value="FH2"/>
    <property type="match status" value="1"/>
</dbReference>
<feature type="compositionally biased region" description="Basic and acidic residues" evidence="1">
    <location>
        <begin position="762"/>
        <end position="777"/>
    </location>
</feature>
<proteinExistence type="predicted"/>
<dbReference type="InterPro" id="IPR014768">
    <property type="entry name" value="GBD/FH3_dom"/>
</dbReference>
<feature type="region of interest" description="Disordered" evidence="1">
    <location>
        <begin position="753"/>
        <end position="777"/>
    </location>
</feature>
<feature type="region of interest" description="Disordered" evidence="1">
    <location>
        <begin position="1"/>
        <end position="23"/>
    </location>
</feature>
<dbReference type="InterPro" id="IPR042201">
    <property type="entry name" value="FH2_Formin_sf"/>
</dbReference>
<dbReference type="SMART" id="SM01139">
    <property type="entry name" value="Drf_FH3"/>
    <property type="match status" value="1"/>
</dbReference>
<feature type="domain" description="FH2" evidence="3">
    <location>
        <begin position="1224"/>
        <end position="1641"/>
    </location>
</feature>